<gene>
    <name evidence="2" type="ORF">JCM19239_6241</name>
</gene>
<feature type="region of interest" description="Disordered" evidence="1">
    <location>
        <begin position="18"/>
        <end position="37"/>
    </location>
</feature>
<sequence>MNNAQGVAGDLGGYYQPNDAKASSLMRPSATLNSIIG</sequence>
<dbReference type="GO" id="GO:0004450">
    <property type="term" value="F:isocitrate dehydrogenase (NADP+) activity"/>
    <property type="evidence" value="ECO:0007669"/>
    <property type="project" value="UniProtKB-EC"/>
</dbReference>
<keyword evidence="2" id="KW-0560">Oxidoreductase</keyword>
<proteinExistence type="predicted"/>
<reference evidence="3" key="1">
    <citation type="submission" date="2014-09" db="EMBL/GenBank/DDBJ databases">
        <title>Vibrio variabilis JCM 19239. (C206) whole genome shotgun sequence.</title>
        <authorList>
            <person name="Sawabe T."/>
            <person name="Meirelles P."/>
            <person name="Nakanishi M."/>
            <person name="Sayaka M."/>
            <person name="Hattori M."/>
            <person name="Ohkuma M."/>
        </authorList>
    </citation>
    <scope>NUCLEOTIDE SEQUENCE [LARGE SCALE GENOMIC DNA]</scope>
    <source>
        <strain evidence="3">JCM 19239</strain>
    </source>
</reference>
<dbReference type="Proteomes" id="UP000029223">
    <property type="component" value="Unassembled WGS sequence"/>
</dbReference>
<dbReference type="EC" id="1.1.1.42" evidence="2"/>
<evidence type="ECO:0000313" key="2">
    <source>
        <dbReference type="EMBL" id="GAL25321.1"/>
    </source>
</evidence>
<dbReference type="SUPFAM" id="SSF53659">
    <property type="entry name" value="Isocitrate/Isopropylmalate dehydrogenase-like"/>
    <property type="match status" value="1"/>
</dbReference>
<name>A0ABQ0J9A5_9VIBR</name>
<dbReference type="Pfam" id="PF03971">
    <property type="entry name" value="IDH"/>
    <property type="match status" value="1"/>
</dbReference>
<reference evidence="3" key="2">
    <citation type="submission" date="2014-09" db="EMBL/GenBank/DDBJ databases">
        <authorList>
            <consortium name="NBRP consortium"/>
            <person name="Sawabe T."/>
            <person name="Meirelles P."/>
            <person name="Nakanishi M."/>
            <person name="Sayaka M."/>
            <person name="Hattori M."/>
            <person name="Ohkuma M."/>
        </authorList>
    </citation>
    <scope>NUCLEOTIDE SEQUENCE [LARGE SCALE GENOMIC DNA]</scope>
    <source>
        <strain evidence="3">JCM 19239</strain>
    </source>
</reference>
<protein>
    <submittedName>
        <fullName evidence="2">Isocitrate dehydrogenase</fullName>
        <ecNumber evidence="2">1.1.1.42</ecNumber>
    </submittedName>
</protein>
<comment type="caution">
    <text evidence="2">The sequence shown here is derived from an EMBL/GenBank/DDBJ whole genome shotgun (WGS) entry which is preliminary data.</text>
</comment>
<evidence type="ECO:0000256" key="1">
    <source>
        <dbReference type="SAM" id="MobiDB-lite"/>
    </source>
</evidence>
<dbReference type="EMBL" id="BBMS01000009">
    <property type="protein sequence ID" value="GAL25321.1"/>
    <property type="molecule type" value="Genomic_DNA"/>
</dbReference>
<evidence type="ECO:0000313" key="3">
    <source>
        <dbReference type="Proteomes" id="UP000029223"/>
    </source>
</evidence>
<accession>A0ABQ0J9A5</accession>
<organism evidence="2 3">
    <name type="scientific">Vibrio variabilis</name>
    <dbReference type="NCBI Taxonomy" id="990271"/>
    <lineage>
        <taxon>Bacteria</taxon>
        <taxon>Pseudomonadati</taxon>
        <taxon>Pseudomonadota</taxon>
        <taxon>Gammaproteobacteria</taxon>
        <taxon>Vibrionales</taxon>
        <taxon>Vibrionaceae</taxon>
        <taxon>Vibrio</taxon>
    </lineage>
</organism>
<dbReference type="InterPro" id="IPR004436">
    <property type="entry name" value="Isocitrate_DH_NADP_mono"/>
</dbReference>
<keyword evidence="3" id="KW-1185">Reference proteome</keyword>